<proteinExistence type="predicted"/>
<accession>A0A6G0WPS8</accession>
<protein>
    <submittedName>
        <fullName evidence="2">Uncharacterized protein</fullName>
    </submittedName>
</protein>
<sequence>MDQPRESVVATPSSPIHFIHESRRSMEPPRLSTPEEARRLAETLRKRKYRAAQRGELIELERQARRLRAYLSEQKRAIRWVHVNEHPQKDPSHRTTWFESTLLAHPITRRQGIQRLSERVYHQARCAMPRSQDALDIECIMPLWQPYRGQIQMVFSFNAHEIDEEGVTIAALETRYRHTIPTDFRSAAATYWETATHTNSTIKMELVDSVDDRFAYCRHVKNRVGTQLLSISGIFHEDNRAIVTHCYVANDELFLLEDGILRPPAMSSGITLLHNFALQYTPIMANGRVIPLERIGRLFGQSPSGVHHRGAKQQLRPNP</sequence>
<comment type="caution">
    <text evidence="2">The sequence shown here is derived from an EMBL/GenBank/DDBJ whole genome shotgun (WGS) entry which is preliminary data.</text>
</comment>
<keyword evidence="3" id="KW-1185">Reference proteome</keyword>
<dbReference type="EMBL" id="VJMJ01000164">
    <property type="protein sequence ID" value="KAF0729407.1"/>
    <property type="molecule type" value="Genomic_DNA"/>
</dbReference>
<reference evidence="2 3" key="1">
    <citation type="submission" date="2019-07" db="EMBL/GenBank/DDBJ databases">
        <title>Genomics analysis of Aphanomyces spp. identifies a new class of oomycete effector associated with host adaptation.</title>
        <authorList>
            <person name="Gaulin E."/>
        </authorList>
    </citation>
    <scope>NUCLEOTIDE SEQUENCE [LARGE SCALE GENOMIC DNA]</scope>
    <source>
        <strain evidence="2 3">ATCC 201684</strain>
    </source>
</reference>
<evidence type="ECO:0000256" key="1">
    <source>
        <dbReference type="SAM" id="MobiDB-lite"/>
    </source>
</evidence>
<evidence type="ECO:0000313" key="2">
    <source>
        <dbReference type="EMBL" id="KAF0729407.1"/>
    </source>
</evidence>
<organism evidence="2 3">
    <name type="scientific">Aphanomyces euteiches</name>
    <dbReference type="NCBI Taxonomy" id="100861"/>
    <lineage>
        <taxon>Eukaryota</taxon>
        <taxon>Sar</taxon>
        <taxon>Stramenopiles</taxon>
        <taxon>Oomycota</taxon>
        <taxon>Saprolegniomycetes</taxon>
        <taxon>Saprolegniales</taxon>
        <taxon>Verrucalvaceae</taxon>
        <taxon>Aphanomyces</taxon>
    </lineage>
</organism>
<name>A0A6G0WPS8_9STRA</name>
<gene>
    <name evidence="2" type="ORF">Ae201684_012908</name>
</gene>
<feature type="region of interest" description="Disordered" evidence="1">
    <location>
        <begin position="1"/>
        <end position="36"/>
    </location>
</feature>
<evidence type="ECO:0000313" key="3">
    <source>
        <dbReference type="Proteomes" id="UP000481153"/>
    </source>
</evidence>
<dbReference type="Proteomes" id="UP000481153">
    <property type="component" value="Unassembled WGS sequence"/>
</dbReference>
<dbReference type="VEuPathDB" id="FungiDB:AeMF1_013297"/>
<feature type="compositionally biased region" description="Basic and acidic residues" evidence="1">
    <location>
        <begin position="18"/>
        <end position="36"/>
    </location>
</feature>
<dbReference type="AlphaFoldDB" id="A0A6G0WPS8"/>